<organism evidence="2 3">
    <name type="scientific">Alsobacter metallidurans</name>
    <dbReference type="NCBI Taxonomy" id="340221"/>
    <lineage>
        <taxon>Bacteria</taxon>
        <taxon>Pseudomonadati</taxon>
        <taxon>Pseudomonadota</taxon>
        <taxon>Alphaproteobacteria</taxon>
        <taxon>Hyphomicrobiales</taxon>
        <taxon>Alsobacteraceae</taxon>
        <taxon>Alsobacter</taxon>
    </lineage>
</organism>
<evidence type="ECO:0000313" key="2">
    <source>
        <dbReference type="EMBL" id="GGH11946.1"/>
    </source>
</evidence>
<dbReference type="Pfam" id="PF19596">
    <property type="entry name" value="DUF6101"/>
    <property type="match status" value="1"/>
</dbReference>
<dbReference type="InterPro" id="IPR046083">
    <property type="entry name" value="DUF6101"/>
</dbReference>
<keyword evidence="3" id="KW-1185">Reference proteome</keyword>
<reference evidence="2" key="2">
    <citation type="submission" date="2020-09" db="EMBL/GenBank/DDBJ databases">
        <authorList>
            <person name="Sun Q."/>
            <person name="Zhou Y."/>
        </authorList>
    </citation>
    <scope>NUCLEOTIDE SEQUENCE</scope>
    <source>
        <strain evidence="2">CGMCC 1.12214</strain>
    </source>
</reference>
<dbReference type="AlphaFoldDB" id="A0A917MIK9"/>
<dbReference type="RefSeq" id="WP_188516538.1">
    <property type="nucleotide sequence ID" value="NZ_BMES01000001.1"/>
</dbReference>
<proteinExistence type="predicted"/>
<gene>
    <name evidence="2" type="ORF">GCM10007036_09370</name>
</gene>
<feature type="region of interest" description="Disordered" evidence="1">
    <location>
        <begin position="1"/>
        <end position="24"/>
    </location>
</feature>
<dbReference type="Proteomes" id="UP000603912">
    <property type="component" value="Unassembled WGS sequence"/>
</dbReference>
<name>A0A917MIK9_9HYPH</name>
<accession>A0A917MIK9</accession>
<evidence type="ECO:0000313" key="3">
    <source>
        <dbReference type="Proteomes" id="UP000603912"/>
    </source>
</evidence>
<protein>
    <submittedName>
        <fullName evidence="2">Uncharacterized protein</fullName>
    </submittedName>
</protein>
<reference evidence="2" key="1">
    <citation type="journal article" date="2014" name="Int. J. Syst. Evol. Microbiol.">
        <title>Complete genome sequence of Corynebacterium casei LMG S-19264T (=DSM 44701T), isolated from a smear-ripened cheese.</title>
        <authorList>
            <consortium name="US DOE Joint Genome Institute (JGI-PGF)"/>
            <person name="Walter F."/>
            <person name="Albersmeier A."/>
            <person name="Kalinowski J."/>
            <person name="Ruckert C."/>
        </authorList>
    </citation>
    <scope>NUCLEOTIDE SEQUENCE</scope>
    <source>
        <strain evidence="2">CGMCC 1.12214</strain>
    </source>
</reference>
<evidence type="ECO:0000256" key="1">
    <source>
        <dbReference type="SAM" id="MobiDB-lite"/>
    </source>
</evidence>
<sequence length="175" mass="19695">MTWMQEQASPAGRRVRLAGTGPDETRPVRCLVEGPLADMTPLSGPAARRRTVARAASGVLLAQSEVPGDFYDIHLCYADGRPMQILYSAQDDAAVVALWRRTALDLGLPLMVQRQDGSVLQPYEHCGPVAMGLFRYRRRTALLRNRRPRFLQRRKTTCLPDRPVVHRNREMTSQA</sequence>
<dbReference type="EMBL" id="BMES01000001">
    <property type="protein sequence ID" value="GGH11946.1"/>
    <property type="molecule type" value="Genomic_DNA"/>
</dbReference>
<comment type="caution">
    <text evidence="2">The sequence shown here is derived from an EMBL/GenBank/DDBJ whole genome shotgun (WGS) entry which is preliminary data.</text>
</comment>